<dbReference type="AlphaFoldDB" id="A0A4R7KQH1"/>
<comment type="cofactor">
    <cofactor evidence="8">
        <name>a divalent metal cation</name>
        <dbReference type="ChEBI" id="CHEBI:60240"/>
    </cofactor>
    <text evidence="8">Binds 2 divalent metal cations per subunit.</text>
</comment>
<keyword evidence="4 8" id="KW-0479">Metal-binding</keyword>
<sequence length="347" mass="38452">MEGRELLSKLSDSFGISGNEHNLHNILSEYFKKYTDEIKIGKLGDFTAIKRGTSNGKYKIMVQAHADEIGLIVKDIDERGFVHFTRVAGVDPKTLPAQEVIIHGKREVYGVIGAKPPHVLSAEDMKKAISMDDMVIDAGMTKEEISELVTVGDFITIKINCTKLLGDYITGKALDDRAGICSLFECAKYLQKMRHSADVYFVSSTNEETGFGGVIPPTYEINPDIAIAIDVTFGDKYASDNITSECGKGIEITVGPNIHPELSDRLRAIADENNIPYFLDVAPGHTGTDAWNIQTVREGIPTLLVSIPVKYMHTSTEVLNYKDVEKAGKLLAHFISWFEDWRDVYDA</sequence>
<dbReference type="SUPFAM" id="SSF53187">
    <property type="entry name" value="Zn-dependent exopeptidases"/>
    <property type="match status" value="1"/>
</dbReference>
<evidence type="ECO:0000256" key="4">
    <source>
        <dbReference type="ARBA" id="ARBA00022723"/>
    </source>
</evidence>
<dbReference type="PIRSF" id="PIRSF001123">
    <property type="entry name" value="PepA_GA"/>
    <property type="match status" value="1"/>
</dbReference>
<proteinExistence type="inferred from homology"/>
<comment type="caution">
    <text evidence="9">The sequence shown here is derived from an EMBL/GenBank/DDBJ whole genome shotgun (WGS) entry which is preliminary data.</text>
</comment>
<feature type="binding site" evidence="8">
    <location>
        <position position="65"/>
    </location>
    <ligand>
        <name>Zn(2+)</name>
        <dbReference type="ChEBI" id="CHEBI:29105"/>
        <label>1</label>
    </ligand>
</feature>
<feature type="binding site" evidence="8">
    <location>
        <position position="208"/>
    </location>
    <ligand>
        <name>Zn(2+)</name>
        <dbReference type="ChEBI" id="CHEBI:29105"/>
        <label>2</label>
    </ligand>
</feature>
<gene>
    <name evidence="9" type="ORF">EDD71_11052</name>
</gene>
<keyword evidence="2" id="KW-0031">Aminopeptidase</keyword>
<dbReference type="InterPro" id="IPR051464">
    <property type="entry name" value="Peptidase_M42_aminopept"/>
</dbReference>
<dbReference type="OrthoDB" id="9772053at2"/>
<organism evidence="9 10">
    <name type="scientific">Fonticella tunisiensis</name>
    <dbReference type="NCBI Taxonomy" id="1096341"/>
    <lineage>
        <taxon>Bacteria</taxon>
        <taxon>Bacillati</taxon>
        <taxon>Bacillota</taxon>
        <taxon>Clostridia</taxon>
        <taxon>Eubacteriales</taxon>
        <taxon>Clostridiaceae</taxon>
        <taxon>Fonticella</taxon>
    </lineage>
</organism>
<dbReference type="Pfam" id="PF05343">
    <property type="entry name" value="Peptidase_M42"/>
    <property type="match status" value="1"/>
</dbReference>
<comment type="similarity">
    <text evidence="1 6">Belongs to the peptidase M42 family.</text>
</comment>
<keyword evidence="10" id="KW-1185">Reference proteome</keyword>
<reference evidence="9 10" key="1">
    <citation type="submission" date="2019-03" db="EMBL/GenBank/DDBJ databases">
        <title>Genomic Encyclopedia of Type Strains, Phase IV (KMG-IV): sequencing the most valuable type-strain genomes for metagenomic binning, comparative biology and taxonomic classification.</title>
        <authorList>
            <person name="Goeker M."/>
        </authorList>
    </citation>
    <scope>NUCLEOTIDE SEQUENCE [LARGE SCALE GENOMIC DNA]</scope>
    <source>
        <strain evidence="9 10">DSM 24455</strain>
    </source>
</reference>
<dbReference type="Gene3D" id="3.40.630.10">
    <property type="entry name" value="Zn peptidases"/>
    <property type="match status" value="1"/>
</dbReference>
<dbReference type="SUPFAM" id="SSF101821">
    <property type="entry name" value="Aminopeptidase/glucanase lid domain"/>
    <property type="match status" value="1"/>
</dbReference>
<evidence type="ECO:0000256" key="3">
    <source>
        <dbReference type="ARBA" id="ARBA00022670"/>
    </source>
</evidence>
<evidence type="ECO:0000313" key="10">
    <source>
        <dbReference type="Proteomes" id="UP000295325"/>
    </source>
</evidence>
<protein>
    <submittedName>
        <fullName evidence="9">Endoglucanase</fullName>
    </submittedName>
</protein>
<dbReference type="EMBL" id="SOAZ01000010">
    <property type="protein sequence ID" value="TDT60934.1"/>
    <property type="molecule type" value="Genomic_DNA"/>
</dbReference>
<evidence type="ECO:0000256" key="7">
    <source>
        <dbReference type="PIRSR" id="PIRSR001123-1"/>
    </source>
</evidence>
<evidence type="ECO:0000256" key="6">
    <source>
        <dbReference type="PIRNR" id="PIRNR001123"/>
    </source>
</evidence>
<feature type="active site" description="Proton acceptor" evidence="7">
    <location>
        <position position="207"/>
    </location>
</feature>
<dbReference type="GO" id="GO:0006508">
    <property type="term" value="P:proteolysis"/>
    <property type="evidence" value="ECO:0007669"/>
    <property type="project" value="UniProtKB-KW"/>
</dbReference>
<evidence type="ECO:0000256" key="1">
    <source>
        <dbReference type="ARBA" id="ARBA00006272"/>
    </source>
</evidence>
<feature type="binding site" evidence="8">
    <location>
        <position position="175"/>
    </location>
    <ligand>
        <name>Zn(2+)</name>
        <dbReference type="ChEBI" id="CHEBI:29105"/>
        <label>2</label>
    </ligand>
</feature>
<dbReference type="InterPro" id="IPR023367">
    <property type="entry name" value="Peptidase_M42_dom2"/>
</dbReference>
<dbReference type="Gene3D" id="2.40.30.40">
    <property type="entry name" value="Peptidase M42, domain 2"/>
    <property type="match status" value="1"/>
</dbReference>
<dbReference type="RefSeq" id="WP_133628112.1">
    <property type="nucleotide sequence ID" value="NZ_SOAZ01000010.1"/>
</dbReference>
<dbReference type="InterPro" id="IPR008007">
    <property type="entry name" value="Peptidase_M42"/>
</dbReference>
<dbReference type="GO" id="GO:0046872">
    <property type="term" value="F:metal ion binding"/>
    <property type="evidence" value="ECO:0007669"/>
    <property type="project" value="UniProtKB-UniRule"/>
</dbReference>
<dbReference type="GO" id="GO:0004177">
    <property type="term" value="F:aminopeptidase activity"/>
    <property type="evidence" value="ECO:0007669"/>
    <property type="project" value="UniProtKB-UniRule"/>
</dbReference>
<evidence type="ECO:0000256" key="5">
    <source>
        <dbReference type="ARBA" id="ARBA00022801"/>
    </source>
</evidence>
<evidence type="ECO:0000256" key="8">
    <source>
        <dbReference type="PIRSR" id="PIRSR001123-2"/>
    </source>
</evidence>
<dbReference type="Proteomes" id="UP000295325">
    <property type="component" value="Unassembled WGS sequence"/>
</dbReference>
<evidence type="ECO:0000313" key="9">
    <source>
        <dbReference type="EMBL" id="TDT60934.1"/>
    </source>
</evidence>
<keyword evidence="3" id="KW-0645">Protease</keyword>
<keyword evidence="5" id="KW-0378">Hydrolase</keyword>
<feature type="binding site" evidence="8">
    <location>
        <position position="175"/>
    </location>
    <ligand>
        <name>Zn(2+)</name>
        <dbReference type="ChEBI" id="CHEBI:29105"/>
        <label>1</label>
    </ligand>
</feature>
<name>A0A4R7KQH1_9CLOT</name>
<feature type="binding site" evidence="8">
    <location>
        <position position="230"/>
    </location>
    <ligand>
        <name>Zn(2+)</name>
        <dbReference type="ChEBI" id="CHEBI:29105"/>
        <label>1</label>
    </ligand>
</feature>
<accession>A0A4R7KQH1</accession>
<dbReference type="PANTHER" id="PTHR32481:SF0">
    <property type="entry name" value="AMINOPEPTIDASE YPDE-RELATED"/>
    <property type="match status" value="1"/>
</dbReference>
<feature type="binding site" evidence="8">
    <location>
        <position position="313"/>
    </location>
    <ligand>
        <name>Zn(2+)</name>
        <dbReference type="ChEBI" id="CHEBI:29105"/>
        <label>2</label>
    </ligand>
</feature>
<evidence type="ECO:0000256" key="2">
    <source>
        <dbReference type="ARBA" id="ARBA00022438"/>
    </source>
</evidence>
<dbReference type="PANTHER" id="PTHR32481">
    <property type="entry name" value="AMINOPEPTIDASE"/>
    <property type="match status" value="1"/>
</dbReference>